<dbReference type="KEGG" id="rain:Rai3103_16820"/>
<proteinExistence type="predicted"/>
<gene>
    <name evidence="1" type="ORF">Rai3103_16820</name>
</gene>
<name>A0A5Q2FKX5_9ACTN</name>
<reference evidence="1 2" key="1">
    <citation type="submission" date="2019-10" db="EMBL/GenBank/DDBJ databases">
        <title>Genomic analysis of Raineyella sp. CBA3103.</title>
        <authorList>
            <person name="Roh S.W."/>
        </authorList>
    </citation>
    <scope>NUCLEOTIDE SEQUENCE [LARGE SCALE GENOMIC DNA]</scope>
    <source>
        <strain evidence="1 2">CBA3103</strain>
    </source>
</reference>
<dbReference type="Proteomes" id="UP000386847">
    <property type="component" value="Chromosome"/>
</dbReference>
<keyword evidence="2" id="KW-1185">Reference proteome</keyword>
<dbReference type="RefSeq" id="WP_153573525.1">
    <property type="nucleotide sequence ID" value="NZ_CP045725.1"/>
</dbReference>
<evidence type="ECO:0000313" key="1">
    <source>
        <dbReference type="EMBL" id="QGF24996.1"/>
    </source>
</evidence>
<accession>A0A5Q2FKX5</accession>
<evidence type="ECO:0000313" key="2">
    <source>
        <dbReference type="Proteomes" id="UP000386847"/>
    </source>
</evidence>
<dbReference type="AlphaFoldDB" id="A0A5Q2FKX5"/>
<protein>
    <submittedName>
        <fullName evidence="1">Uncharacterized protein</fullName>
    </submittedName>
</protein>
<organism evidence="1 2">
    <name type="scientific">Raineyella fluvialis</name>
    <dbReference type="NCBI Taxonomy" id="2662261"/>
    <lineage>
        <taxon>Bacteria</taxon>
        <taxon>Bacillati</taxon>
        <taxon>Actinomycetota</taxon>
        <taxon>Actinomycetes</taxon>
        <taxon>Propionibacteriales</taxon>
        <taxon>Propionibacteriaceae</taxon>
        <taxon>Raineyella</taxon>
    </lineage>
</organism>
<dbReference type="EMBL" id="CP045725">
    <property type="protein sequence ID" value="QGF24996.1"/>
    <property type="molecule type" value="Genomic_DNA"/>
</dbReference>
<sequence>MTDFLSQQESRSARVDRTTPALKAGLDTLIRQLGTLEADNPLIVLIGTDALNLAHDAALPQLAAAVQASADTLNWVHIPHCSRANGQVHHRDPDLYRQIVARALAHPRMRSPWRLEES</sequence>